<dbReference type="PROSITE" id="PS51323">
    <property type="entry name" value="IGFBP_N_2"/>
    <property type="match status" value="1"/>
</dbReference>
<dbReference type="Proteomes" id="UP001148018">
    <property type="component" value="Unassembled WGS sequence"/>
</dbReference>
<name>A0A9Q0ED18_9TELE</name>
<dbReference type="GO" id="GO:0031995">
    <property type="term" value="F:insulin-like growth factor II binding"/>
    <property type="evidence" value="ECO:0007669"/>
    <property type="project" value="TreeGrafter"/>
</dbReference>
<dbReference type="GO" id="GO:0001968">
    <property type="term" value="F:fibronectin binding"/>
    <property type="evidence" value="ECO:0007669"/>
    <property type="project" value="TreeGrafter"/>
</dbReference>
<dbReference type="GO" id="GO:0043567">
    <property type="term" value="P:regulation of insulin-like growth factor receptor signaling pathway"/>
    <property type="evidence" value="ECO:0007669"/>
    <property type="project" value="TreeGrafter"/>
</dbReference>
<comment type="subcellular location">
    <subcellularLocation>
        <location evidence="1">Secreted</location>
    </subcellularLocation>
</comment>
<evidence type="ECO:0000259" key="6">
    <source>
        <dbReference type="PROSITE" id="PS51162"/>
    </source>
</evidence>
<dbReference type="GO" id="GO:0031994">
    <property type="term" value="F:insulin-like growth factor I binding"/>
    <property type="evidence" value="ECO:0007669"/>
    <property type="project" value="TreeGrafter"/>
</dbReference>
<dbReference type="SUPFAM" id="SSF57184">
    <property type="entry name" value="Growth factor receptor domain"/>
    <property type="match status" value="1"/>
</dbReference>
<dbReference type="InterPro" id="IPR036857">
    <property type="entry name" value="Thyroglobulin_1_sf"/>
</dbReference>
<evidence type="ECO:0000313" key="9">
    <source>
        <dbReference type="Proteomes" id="UP001148018"/>
    </source>
</evidence>
<evidence type="ECO:0000256" key="4">
    <source>
        <dbReference type="ARBA" id="ARBA00023183"/>
    </source>
</evidence>
<keyword evidence="3 5" id="KW-1015">Disulfide bond</keyword>
<dbReference type="SMART" id="SM00211">
    <property type="entry name" value="TY"/>
    <property type="match status" value="1"/>
</dbReference>
<feature type="disulfide bond" evidence="5">
    <location>
        <begin position="174"/>
        <end position="194"/>
    </location>
</feature>
<dbReference type="SMART" id="SM00121">
    <property type="entry name" value="IB"/>
    <property type="match status" value="1"/>
</dbReference>
<dbReference type="PANTHER" id="PTHR11551">
    <property type="entry name" value="INSULIN-LIKE GROWTH FACTOR BINDING PROTEIN"/>
    <property type="match status" value="1"/>
</dbReference>
<dbReference type="InterPro" id="IPR000716">
    <property type="entry name" value="Thyroglobulin_1"/>
</dbReference>
<dbReference type="Gene3D" id="4.10.40.20">
    <property type="match status" value="1"/>
</dbReference>
<evidence type="ECO:0000256" key="5">
    <source>
        <dbReference type="PROSITE-ProRule" id="PRU00500"/>
    </source>
</evidence>
<dbReference type="EMBL" id="JANIIK010000046">
    <property type="protein sequence ID" value="KAJ3603318.1"/>
    <property type="molecule type" value="Genomic_DNA"/>
</dbReference>
<dbReference type="OrthoDB" id="8875634at2759"/>
<protein>
    <submittedName>
        <fullName evidence="8">Uncharacterized protein</fullName>
    </submittedName>
</protein>
<dbReference type="PANTHER" id="PTHR11551:SF27">
    <property type="entry name" value="INSULIN-LIKE GROWTH FACTOR BINDING PROTEIN 6A PRECURSOR-RELATED"/>
    <property type="match status" value="1"/>
</dbReference>
<dbReference type="PROSITE" id="PS51162">
    <property type="entry name" value="THYROGLOBULIN_1_2"/>
    <property type="match status" value="1"/>
</dbReference>
<organism evidence="8 9">
    <name type="scientific">Muraenolepis orangiensis</name>
    <name type="common">Patagonian moray cod</name>
    <dbReference type="NCBI Taxonomy" id="630683"/>
    <lineage>
        <taxon>Eukaryota</taxon>
        <taxon>Metazoa</taxon>
        <taxon>Chordata</taxon>
        <taxon>Craniata</taxon>
        <taxon>Vertebrata</taxon>
        <taxon>Euteleostomi</taxon>
        <taxon>Actinopterygii</taxon>
        <taxon>Neopterygii</taxon>
        <taxon>Teleostei</taxon>
        <taxon>Neoteleostei</taxon>
        <taxon>Acanthomorphata</taxon>
        <taxon>Zeiogadaria</taxon>
        <taxon>Gadariae</taxon>
        <taxon>Gadiformes</taxon>
        <taxon>Muraenolepidoidei</taxon>
        <taxon>Muraenolepididae</taxon>
        <taxon>Muraenolepis</taxon>
    </lineage>
</organism>
<dbReference type="FunFam" id="4.10.40.20:FF:000005">
    <property type="entry name" value="Insulin-like growth factor-binding protein 6"/>
    <property type="match status" value="1"/>
</dbReference>
<dbReference type="AlphaFoldDB" id="A0A9Q0ED18"/>
<evidence type="ECO:0000313" key="8">
    <source>
        <dbReference type="EMBL" id="KAJ3603318.1"/>
    </source>
</evidence>
<evidence type="ECO:0000259" key="7">
    <source>
        <dbReference type="PROSITE" id="PS51323"/>
    </source>
</evidence>
<evidence type="ECO:0000256" key="3">
    <source>
        <dbReference type="ARBA" id="ARBA00023157"/>
    </source>
</evidence>
<keyword evidence="9" id="KW-1185">Reference proteome</keyword>
<reference evidence="8" key="1">
    <citation type="submission" date="2022-07" db="EMBL/GenBank/DDBJ databases">
        <title>Chromosome-level genome of Muraenolepis orangiensis.</title>
        <authorList>
            <person name="Kim J."/>
        </authorList>
    </citation>
    <scope>NUCLEOTIDE SEQUENCE</scope>
    <source>
        <strain evidence="8">KU_S4_2022</strain>
        <tissue evidence="8">Muscle</tissue>
    </source>
</reference>
<dbReference type="CDD" id="cd00191">
    <property type="entry name" value="TY"/>
    <property type="match status" value="1"/>
</dbReference>
<proteinExistence type="predicted"/>
<accession>A0A9Q0ED18</accession>
<feature type="domain" description="IGFBP N-terminal" evidence="7">
    <location>
        <begin position="36"/>
        <end position="111"/>
    </location>
</feature>
<feature type="domain" description="Thyroglobulin type-1" evidence="6">
    <location>
        <begin position="119"/>
        <end position="194"/>
    </location>
</feature>
<sequence>MCLLSVCCVAVEPSPEIRNTQLTLSSQGPVTSGVTSSKECPACKLPTAGQGAPRPQRHRPADGGQAALAMGEPCGVYTLSSCARGLRCVPPEAEARPLQALLDGRGVCSESNPTTKIHSTPCRKLLITVMKGLEGRLVQSLYDIYIPNCDKRGFFKKKQCRSSKSAGQRGSCWCVDDSGTSIGSSTKPDGTLVCEAS</sequence>
<dbReference type="InterPro" id="IPR000867">
    <property type="entry name" value="IGFBP-like"/>
</dbReference>
<evidence type="ECO:0000256" key="1">
    <source>
        <dbReference type="ARBA" id="ARBA00004613"/>
    </source>
</evidence>
<evidence type="ECO:0000256" key="2">
    <source>
        <dbReference type="ARBA" id="ARBA00022525"/>
    </source>
</evidence>
<keyword evidence="2" id="KW-0964">Secreted</keyword>
<dbReference type="Pfam" id="PF00086">
    <property type="entry name" value="Thyroglobulin_1"/>
    <property type="match status" value="1"/>
</dbReference>
<comment type="caution">
    <text evidence="5">Lacks conserved residue(s) required for the propagation of feature annotation.</text>
</comment>
<comment type="caution">
    <text evidence="8">The sequence shown here is derived from an EMBL/GenBank/DDBJ whole genome shotgun (WGS) entry which is preliminary data.</text>
</comment>
<dbReference type="Gene3D" id="4.10.800.10">
    <property type="entry name" value="Thyroglobulin type-1"/>
    <property type="match status" value="1"/>
</dbReference>
<dbReference type="GO" id="GO:0005615">
    <property type="term" value="C:extracellular space"/>
    <property type="evidence" value="ECO:0007669"/>
    <property type="project" value="TreeGrafter"/>
</dbReference>
<gene>
    <name evidence="8" type="ORF">NHX12_031060</name>
</gene>
<dbReference type="SUPFAM" id="SSF57610">
    <property type="entry name" value="Thyroglobulin type-1 domain"/>
    <property type="match status" value="1"/>
</dbReference>
<dbReference type="InterPro" id="IPR009030">
    <property type="entry name" value="Growth_fac_rcpt_cys_sf"/>
</dbReference>
<keyword evidence="4" id="KW-0340">Growth factor binding</keyword>